<accession>A0A9K3H410</accession>
<dbReference type="EMBL" id="MNCJ02000330">
    <property type="protein sequence ID" value="KAF5765328.1"/>
    <property type="molecule type" value="Genomic_DNA"/>
</dbReference>
<protein>
    <submittedName>
        <fullName evidence="2">Uncharacterized protein</fullName>
    </submittedName>
</protein>
<dbReference type="Proteomes" id="UP000215914">
    <property type="component" value="Unassembled WGS sequence"/>
</dbReference>
<name>A0A9K3H410_HELAN</name>
<keyword evidence="1" id="KW-0732">Signal</keyword>
<keyword evidence="3" id="KW-1185">Reference proteome</keyword>
<dbReference type="AlphaFoldDB" id="A0A9K3H410"/>
<feature type="chain" id="PRO_5039930507" evidence="1">
    <location>
        <begin position="19"/>
        <end position="84"/>
    </location>
</feature>
<dbReference type="Gramene" id="mRNA:HanXRQr2_Chr15g0702541">
    <property type="protein sequence ID" value="CDS:HanXRQr2_Chr15g0702541.1"/>
    <property type="gene ID" value="HanXRQr2_Chr15g0702541"/>
</dbReference>
<evidence type="ECO:0000256" key="1">
    <source>
        <dbReference type="SAM" id="SignalP"/>
    </source>
</evidence>
<proteinExistence type="predicted"/>
<comment type="caution">
    <text evidence="2">The sequence shown here is derived from an EMBL/GenBank/DDBJ whole genome shotgun (WGS) entry which is preliminary data.</text>
</comment>
<feature type="signal peptide" evidence="1">
    <location>
        <begin position="1"/>
        <end position="18"/>
    </location>
</feature>
<gene>
    <name evidence="2" type="ORF">HanXRQr2_Chr15g0702541</name>
</gene>
<reference evidence="2" key="2">
    <citation type="submission" date="2020-06" db="EMBL/GenBank/DDBJ databases">
        <title>Helianthus annuus Genome sequencing and assembly Release 2.</title>
        <authorList>
            <person name="Gouzy J."/>
            <person name="Langlade N."/>
            <person name="Munos S."/>
        </authorList>
    </citation>
    <scope>NUCLEOTIDE SEQUENCE</scope>
    <source>
        <tissue evidence="2">Leaves</tissue>
    </source>
</reference>
<reference evidence="2" key="1">
    <citation type="journal article" date="2017" name="Nature">
        <title>The sunflower genome provides insights into oil metabolism, flowering and Asterid evolution.</title>
        <authorList>
            <person name="Badouin H."/>
            <person name="Gouzy J."/>
            <person name="Grassa C.J."/>
            <person name="Murat F."/>
            <person name="Staton S.E."/>
            <person name="Cottret L."/>
            <person name="Lelandais-Briere C."/>
            <person name="Owens G.L."/>
            <person name="Carrere S."/>
            <person name="Mayjonade B."/>
            <person name="Legrand L."/>
            <person name="Gill N."/>
            <person name="Kane N.C."/>
            <person name="Bowers J.E."/>
            <person name="Hubner S."/>
            <person name="Bellec A."/>
            <person name="Berard A."/>
            <person name="Berges H."/>
            <person name="Blanchet N."/>
            <person name="Boniface M.C."/>
            <person name="Brunel D."/>
            <person name="Catrice O."/>
            <person name="Chaidir N."/>
            <person name="Claudel C."/>
            <person name="Donnadieu C."/>
            <person name="Faraut T."/>
            <person name="Fievet G."/>
            <person name="Helmstetter N."/>
            <person name="King M."/>
            <person name="Knapp S.J."/>
            <person name="Lai Z."/>
            <person name="Le Paslier M.C."/>
            <person name="Lippi Y."/>
            <person name="Lorenzon L."/>
            <person name="Mandel J.R."/>
            <person name="Marage G."/>
            <person name="Marchand G."/>
            <person name="Marquand E."/>
            <person name="Bret-Mestries E."/>
            <person name="Morien E."/>
            <person name="Nambeesan S."/>
            <person name="Nguyen T."/>
            <person name="Pegot-Espagnet P."/>
            <person name="Pouilly N."/>
            <person name="Raftis F."/>
            <person name="Sallet E."/>
            <person name="Schiex T."/>
            <person name="Thomas J."/>
            <person name="Vandecasteele C."/>
            <person name="Vares D."/>
            <person name="Vear F."/>
            <person name="Vautrin S."/>
            <person name="Crespi M."/>
            <person name="Mangin B."/>
            <person name="Burke J.M."/>
            <person name="Salse J."/>
            <person name="Munos S."/>
            <person name="Vincourt P."/>
            <person name="Rieseberg L.H."/>
            <person name="Langlade N.B."/>
        </authorList>
    </citation>
    <scope>NUCLEOTIDE SEQUENCE</scope>
    <source>
        <tissue evidence="2">Leaves</tissue>
    </source>
</reference>
<evidence type="ECO:0000313" key="3">
    <source>
        <dbReference type="Proteomes" id="UP000215914"/>
    </source>
</evidence>
<sequence>MLLINSLFFFFMILQVSQFTGISLASASSTILKAGTSFTFLLTTGTSSSSLLTGVLTFFFFFSDFSSSLSLSAIIFKCFSILLA</sequence>
<organism evidence="2 3">
    <name type="scientific">Helianthus annuus</name>
    <name type="common">Common sunflower</name>
    <dbReference type="NCBI Taxonomy" id="4232"/>
    <lineage>
        <taxon>Eukaryota</taxon>
        <taxon>Viridiplantae</taxon>
        <taxon>Streptophyta</taxon>
        <taxon>Embryophyta</taxon>
        <taxon>Tracheophyta</taxon>
        <taxon>Spermatophyta</taxon>
        <taxon>Magnoliopsida</taxon>
        <taxon>eudicotyledons</taxon>
        <taxon>Gunneridae</taxon>
        <taxon>Pentapetalae</taxon>
        <taxon>asterids</taxon>
        <taxon>campanulids</taxon>
        <taxon>Asterales</taxon>
        <taxon>Asteraceae</taxon>
        <taxon>Asteroideae</taxon>
        <taxon>Heliantheae alliance</taxon>
        <taxon>Heliantheae</taxon>
        <taxon>Helianthus</taxon>
    </lineage>
</organism>
<evidence type="ECO:0000313" key="2">
    <source>
        <dbReference type="EMBL" id="KAF5765328.1"/>
    </source>
</evidence>